<feature type="domain" description="SH3b" evidence="5">
    <location>
        <begin position="100"/>
        <end position="163"/>
    </location>
</feature>
<dbReference type="PANTHER" id="PTHR47053">
    <property type="entry name" value="MUREIN DD-ENDOPEPTIDASE MEPH-RELATED"/>
    <property type="match status" value="1"/>
</dbReference>
<dbReference type="Pfam" id="PF00877">
    <property type="entry name" value="NLPC_P60"/>
    <property type="match status" value="1"/>
</dbReference>
<feature type="domain" description="NlpC/P60" evidence="6">
    <location>
        <begin position="176"/>
        <end position="299"/>
    </location>
</feature>
<evidence type="ECO:0000256" key="3">
    <source>
        <dbReference type="ARBA" id="ARBA00022801"/>
    </source>
</evidence>
<comment type="similarity">
    <text evidence="1">Belongs to the peptidase C40 family.</text>
</comment>
<name>A0A1M5KBV3_9FIRM</name>
<evidence type="ECO:0000256" key="4">
    <source>
        <dbReference type="ARBA" id="ARBA00022807"/>
    </source>
</evidence>
<dbReference type="SUPFAM" id="SSF50044">
    <property type="entry name" value="SH3-domain"/>
    <property type="match status" value="1"/>
</dbReference>
<dbReference type="AlphaFoldDB" id="A0A1M5KBV3"/>
<dbReference type="EMBL" id="FQWX01000002">
    <property type="protein sequence ID" value="SHG50346.1"/>
    <property type="molecule type" value="Genomic_DNA"/>
</dbReference>
<dbReference type="GO" id="GO:0006508">
    <property type="term" value="P:proteolysis"/>
    <property type="evidence" value="ECO:0007669"/>
    <property type="project" value="UniProtKB-KW"/>
</dbReference>
<dbReference type="PROSITE" id="PS51781">
    <property type="entry name" value="SH3B"/>
    <property type="match status" value="2"/>
</dbReference>
<evidence type="ECO:0000313" key="8">
    <source>
        <dbReference type="Proteomes" id="UP000243255"/>
    </source>
</evidence>
<proteinExistence type="inferred from homology"/>
<dbReference type="RefSeq" id="WP_073123709.1">
    <property type="nucleotide sequence ID" value="NZ_BAABCH010000028.1"/>
</dbReference>
<dbReference type="Pfam" id="PF08239">
    <property type="entry name" value="SH3_3"/>
    <property type="match status" value="2"/>
</dbReference>
<dbReference type="STRING" id="1121321.SAMN04488530_102206"/>
<keyword evidence="4" id="KW-0788">Thiol protease</keyword>
<dbReference type="PROSITE" id="PS51935">
    <property type="entry name" value="NLPC_P60"/>
    <property type="match status" value="1"/>
</dbReference>
<dbReference type="InterPro" id="IPR000064">
    <property type="entry name" value="NLP_P60_dom"/>
</dbReference>
<evidence type="ECO:0000256" key="2">
    <source>
        <dbReference type="ARBA" id="ARBA00022670"/>
    </source>
</evidence>
<dbReference type="OrthoDB" id="9808890at2"/>
<dbReference type="GO" id="GO:0008234">
    <property type="term" value="F:cysteine-type peptidase activity"/>
    <property type="evidence" value="ECO:0007669"/>
    <property type="project" value="UniProtKB-KW"/>
</dbReference>
<evidence type="ECO:0000256" key="1">
    <source>
        <dbReference type="ARBA" id="ARBA00007074"/>
    </source>
</evidence>
<keyword evidence="2" id="KW-0645">Protease</keyword>
<dbReference type="InterPro" id="IPR038765">
    <property type="entry name" value="Papain-like_cys_pep_sf"/>
</dbReference>
<dbReference type="SMART" id="SM00287">
    <property type="entry name" value="SH3b"/>
    <property type="match status" value="2"/>
</dbReference>
<gene>
    <name evidence="7" type="ORF">SAMN04488530_102206</name>
</gene>
<dbReference type="InterPro" id="IPR003646">
    <property type="entry name" value="SH3-like_bac-type"/>
</dbReference>
<organism evidence="7 8">
    <name type="scientific">Asaccharospora irregularis DSM 2635</name>
    <dbReference type="NCBI Taxonomy" id="1121321"/>
    <lineage>
        <taxon>Bacteria</taxon>
        <taxon>Bacillati</taxon>
        <taxon>Bacillota</taxon>
        <taxon>Clostridia</taxon>
        <taxon>Peptostreptococcales</taxon>
        <taxon>Peptostreptococcaceae</taxon>
        <taxon>Asaccharospora</taxon>
    </lineage>
</organism>
<dbReference type="Gene3D" id="2.30.30.40">
    <property type="entry name" value="SH3 Domains"/>
    <property type="match status" value="2"/>
</dbReference>
<keyword evidence="8" id="KW-1185">Reference proteome</keyword>
<feature type="domain" description="SH3b" evidence="5">
    <location>
        <begin position="27"/>
        <end position="90"/>
    </location>
</feature>
<dbReference type="InterPro" id="IPR051202">
    <property type="entry name" value="Peptidase_C40"/>
</dbReference>
<protein>
    <submittedName>
        <fullName evidence="7">SH3 domain protein</fullName>
    </submittedName>
</protein>
<sequence>MNKGTIVAAISLSALGLGISADESYAQEVGTITASALNVRTGAGTNYSKITTIYKGDKVEILSSANGWYNIRLSNGKTGWASDDYIAKGEISTSSLEISQGKAKVTSSSLNIRKGPSTSYSKVGSLSNGQVVDILEKSGSWSKIKTSNGLIGWVSSTYLTSNISSTNENTQAPSRGVGREAVVELAYKQLGKKYVWGAEGPNTFDCSGLTWYVYKNAMGKTIPRTSIAQSQYGQYVSRSELQPGDLIFSDTDNNGSVNHVGIYIGNGKMIHAPRTGDVVKISDITSGYYKNAYVTSKRP</sequence>
<dbReference type="PANTHER" id="PTHR47053:SF1">
    <property type="entry name" value="MUREIN DD-ENDOPEPTIDASE MEPH-RELATED"/>
    <property type="match status" value="1"/>
</dbReference>
<dbReference type="InterPro" id="IPR036028">
    <property type="entry name" value="SH3-like_dom_sf"/>
</dbReference>
<evidence type="ECO:0000313" key="7">
    <source>
        <dbReference type="EMBL" id="SHG50346.1"/>
    </source>
</evidence>
<evidence type="ECO:0000259" key="5">
    <source>
        <dbReference type="PROSITE" id="PS51781"/>
    </source>
</evidence>
<dbReference type="Proteomes" id="UP000243255">
    <property type="component" value="Unassembled WGS sequence"/>
</dbReference>
<evidence type="ECO:0000259" key="6">
    <source>
        <dbReference type="PROSITE" id="PS51935"/>
    </source>
</evidence>
<reference evidence="8" key="1">
    <citation type="submission" date="2016-11" db="EMBL/GenBank/DDBJ databases">
        <authorList>
            <person name="Varghese N."/>
            <person name="Submissions S."/>
        </authorList>
    </citation>
    <scope>NUCLEOTIDE SEQUENCE [LARGE SCALE GENOMIC DNA]</scope>
    <source>
        <strain evidence="8">DSM 2635</strain>
    </source>
</reference>
<dbReference type="Gene3D" id="3.90.1720.10">
    <property type="entry name" value="endopeptidase domain like (from Nostoc punctiforme)"/>
    <property type="match status" value="1"/>
</dbReference>
<keyword evidence="3" id="KW-0378">Hydrolase</keyword>
<accession>A0A1M5KBV3</accession>
<dbReference type="SUPFAM" id="SSF54001">
    <property type="entry name" value="Cysteine proteinases"/>
    <property type="match status" value="1"/>
</dbReference>